<dbReference type="InterPro" id="IPR050563">
    <property type="entry name" value="4-hydroxybenzoyl-CoA_TE"/>
</dbReference>
<reference evidence="1" key="1">
    <citation type="submission" date="2022-09" db="EMBL/GenBank/DDBJ databases">
        <title>Rhodovastum sp. nov. RN2-1 isolated from soil in Seongnam, South Korea.</title>
        <authorList>
            <person name="Le N.T."/>
        </authorList>
    </citation>
    <scope>NUCLEOTIDE SEQUENCE</scope>
    <source>
        <strain evidence="1">RN2-1</strain>
    </source>
</reference>
<protein>
    <submittedName>
        <fullName evidence="1">Thioesterase family protein</fullName>
    </submittedName>
</protein>
<dbReference type="AlphaFoldDB" id="A0AA41YV73"/>
<dbReference type="Pfam" id="PF13279">
    <property type="entry name" value="4HBT_2"/>
    <property type="match status" value="1"/>
</dbReference>
<dbReference type="Gene3D" id="3.10.129.10">
    <property type="entry name" value="Hotdog Thioesterase"/>
    <property type="match status" value="1"/>
</dbReference>
<dbReference type="RefSeq" id="WP_264714729.1">
    <property type="nucleotide sequence ID" value="NZ_JAPDNT010000014.1"/>
</dbReference>
<accession>A0AA41YV73</accession>
<dbReference type="InterPro" id="IPR029069">
    <property type="entry name" value="HotDog_dom_sf"/>
</dbReference>
<dbReference type="CDD" id="cd00586">
    <property type="entry name" value="4HBT"/>
    <property type="match status" value="1"/>
</dbReference>
<sequence length="159" mass="17776">MNFPTPFAQYEGEVLPAWIDSNDHMNLAYYVVMFDYATDAIYDALGLGAAAYKSATNHGTFAVETHTLYDQELRLGERVRVVTQVLGVDAKRLHLAHEMLRVSDGKRAAAQEIMYLHVNLGTRRVVPWPGDLLARMQKAAAAHAVLPRPSWVGRRIAMP</sequence>
<name>A0AA41YV73_9PROT</name>
<dbReference type="EMBL" id="JAPDNT010000014">
    <property type="protein sequence ID" value="MCW3475992.1"/>
    <property type="molecule type" value="Genomic_DNA"/>
</dbReference>
<keyword evidence="2" id="KW-1185">Reference proteome</keyword>
<dbReference type="Proteomes" id="UP001165679">
    <property type="component" value="Unassembled WGS sequence"/>
</dbReference>
<gene>
    <name evidence="1" type="ORF">OL599_15545</name>
</gene>
<dbReference type="PANTHER" id="PTHR31793">
    <property type="entry name" value="4-HYDROXYBENZOYL-COA THIOESTERASE FAMILY MEMBER"/>
    <property type="match status" value="1"/>
</dbReference>
<dbReference type="PANTHER" id="PTHR31793:SF2">
    <property type="entry name" value="BLR1345 PROTEIN"/>
    <property type="match status" value="1"/>
</dbReference>
<dbReference type="GO" id="GO:0047617">
    <property type="term" value="F:fatty acyl-CoA hydrolase activity"/>
    <property type="evidence" value="ECO:0007669"/>
    <property type="project" value="TreeGrafter"/>
</dbReference>
<comment type="caution">
    <text evidence="1">The sequence shown here is derived from an EMBL/GenBank/DDBJ whole genome shotgun (WGS) entry which is preliminary data.</text>
</comment>
<evidence type="ECO:0000313" key="1">
    <source>
        <dbReference type="EMBL" id="MCW3475992.1"/>
    </source>
</evidence>
<evidence type="ECO:0000313" key="2">
    <source>
        <dbReference type="Proteomes" id="UP001165679"/>
    </source>
</evidence>
<dbReference type="SUPFAM" id="SSF54637">
    <property type="entry name" value="Thioesterase/thiol ester dehydrase-isomerase"/>
    <property type="match status" value="1"/>
</dbReference>
<proteinExistence type="predicted"/>
<organism evidence="1 2">
    <name type="scientific">Limobrevibacterium gyesilva</name>
    <dbReference type="NCBI Taxonomy" id="2991712"/>
    <lineage>
        <taxon>Bacteria</taxon>
        <taxon>Pseudomonadati</taxon>
        <taxon>Pseudomonadota</taxon>
        <taxon>Alphaproteobacteria</taxon>
        <taxon>Acetobacterales</taxon>
        <taxon>Acetobacteraceae</taxon>
        <taxon>Limobrevibacterium</taxon>
    </lineage>
</organism>
<reference evidence="1" key="2">
    <citation type="submission" date="2022-10" db="EMBL/GenBank/DDBJ databases">
        <authorList>
            <person name="Trinh H.N."/>
        </authorList>
    </citation>
    <scope>NUCLEOTIDE SEQUENCE</scope>
    <source>
        <strain evidence="1">RN2-1</strain>
    </source>
</reference>